<reference evidence="13" key="1">
    <citation type="submission" date="2025-08" db="UniProtKB">
        <authorList>
            <consortium name="RefSeq"/>
        </authorList>
    </citation>
    <scope>IDENTIFICATION</scope>
</reference>
<keyword evidence="4 10" id="KW-1133">Transmembrane helix</keyword>
<dbReference type="InterPro" id="IPR000276">
    <property type="entry name" value="GPCR_Rhodpsn"/>
</dbReference>
<comment type="similarity">
    <text evidence="9">Belongs to the G-protein coupled receptor 1 family.</text>
</comment>
<dbReference type="PRINTS" id="PR00657">
    <property type="entry name" value="CCCHEMOKINER"/>
</dbReference>
<dbReference type="GO" id="GO:0019722">
    <property type="term" value="P:calcium-mediated signaling"/>
    <property type="evidence" value="ECO:0007669"/>
    <property type="project" value="TreeGrafter"/>
</dbReference>
<sequence length="317" mass="36268">MNYSNPTSSLNTSDYYDDYYYPHNASTCIMGKIKTVTSVVVKPLHYSLLFVLGLMGNSLVIWVLVACKKLTDITDVYLLNLTISDLLFVFPLSFLAHYASGECIFGNTMYKLVCGSYYIGYHGSIFFITLMTIDRYLAIVHAVHAPQVRTISCGILISLAIWSLAILISMPNPIFIKEVTDKNATKCMPYYIDNDQPWKLFTKLQVSIMGLLIPLGILIFCYTHIFKNLKKSQIHNRCKPIKLFFVIVIVFFLFWMPYNIVLFLDTLRSLHIIDDCETSKKIDVAREVTEAFSFIHCCLSAIIYSYINFITLDVFNA</sequence>
<dbReference type="PROSITE" id="PS50262">
    <property type="entry name" value="G_PROTEIN_RECEP_F1_2"/>
    <property type="match status" value="1"/>
</dbReference>
<feature type="transmembrane region" description="Helical" evidence="10">
    <location>
        <begin position="243"/>
        <end position="264"/>
    </location>
</feature>
<evidence type="ECO:0000256" key="8">
    <source>
        <dbReference type="ARBA" id="ARBA00023224"/>
    </source>
</evidence>
<feature type="domain" description="G-protein coupled receptors family 1 profile" evidence="11">
    <location>
        <begin position="56"/>
        <end position="304"/>
    </location>
</feature>
<dbReference type="GO" id="GO:0060326">
    <property type="term" value="P:cell chemotaxis"/>
    <property type="evidence" value="ECO:0007669"/>
    <property type="project" value="TreeGrafter"/>
</dbReference>
<dbReference type="GO" id="GO:0016493">
    <property type="term" value="F:C-C chemokine receptor activity"/>
    <property type="evidence" value="ECO:0007669"/>
    <property type="project" value="TreeGrafter"/>
</dbReference>
<dbReference type="PROSITE" id="PS00237">
    <property type="entry name" value="G_PROTEIN_RECEP_F1_1"/>
    <property type="match status" value="1"/>
</dbReference>
<accession>A0A3Q0FS78</accession>
<dbReference type="AlphaFoldDB" id="A0A3Q0FS78"/>
<dbReference type="PANTHER" id="PTHR10489:SF627">
    <property type="entry name" value="C-C CHEMOKINE RECEPTOR TYPE 8"/>
    <property type="match status" value="1"/>
</dbReference>
<evidence type="ECO:0000256" key="3">
    <source>
        <dbReference type="ARBA" id="ARBA00022692"/>
    </source>
</evidence>
<evidence type="ECO:0000256" key="10">
    <source>
        <dbReference type="SAM" id="Phobius"/>
    </source>
</evidence>
<evidence type="ECO:0000256" key="2">
    <source>
        <dbReference type="ARBA" id="ARBA00022475"/>
    </source>
</evidence>
<dbReference type="GO" id="GO:0019957">
    <property type="term" value="F:C-C chemokine binding"/>
    <property type="evidence" value="ECO:0007669"/>
    <property type="project" value="TreeGrafter"/>
</dbReference>
<proteinExistence type="inferred from homology"/>
<dbReference type="PRINTS" id="PR00237">
    <property type="entry name" value="GPCRRHODOPSN"/>
</dbReference>
<evidence type="ECO:0000259" key="11">
    <source>
        <dbReference type="PROSITE" id="PS50262"/>
    </source>
</evidence>
<keyword evidence="3 9" id="KW-0812">Transmembrane</keyword>
<dbReference type="GeneID" id="102380471"/>
<feature type="transmembrane region" description="Helical" evidence="10">
    <location>
        <begin position="77"/>
        <end position="99"/>
    </location>
</feature>
<evidence type="ECO:0000256" key="4">
    <source>
        <dbReference type="ARBA" id="ARBA00022989"/>
    </source>
</evidence>
<feature type="transmembrane region" description="Helical" evidence="10">
    <location>
        <begin position="44"/>
        <end position="65"/>
    </location>
</feature>
<feature type="transmembrane region" description="Helical" evidence="10">
    <location>
        <begin position="291"/>
        <end position="315"/>
    </location>
</feature>
<dbReference type="InterPro" id="IPR000355">
    <property type="entry name" value="Chemokine_rcpt"/>
</dbReference>
<dbReference type="GO" id="GO:0009897">
    <property type="term" value="C:external side of plasma membrane"/>
    <property type="evidence" value="ECO:0007669"/>
    <property type="project" value="TreeGrafter"/>
</dbReference>
<feature type="transmembrane region" description="Helical" evidence="10">
    <location>
        <begin position="204"/>
        <end position="222"/>
    </location>
</feature>
<evidence type="ECO:0000256" key="9">
    <source>
        <dbReference type="RuleBase" id="RU000688"/>
    </source>
</evidence>
<gene>
    <name evidence="13" type="primary">LOC102380471</name>
</gene>
<feature type="transmembrane region" description="Helical" evidence="10">
    <location>
        <begin position="119"/>
        <end position="138"/>
    </location>
</feature>
<organism evidence="12 13">
    <name type="scientific">Alligator sinensis</name>
    <name type="common">Chinese alligator</name>
    <dbReference type="NCBI Taxonomy" id="38654"/>
    <lineage>
        <taxon>Eukaryota</taxon>
        <taxon>Metazoa</taxon>
        <taxon>Chordata</taxon>
        <taxon>Craniata</taxon>
        <taxon>Vertebrata</taxon>
        <taxon>Euteleostomi</taxon>
        <taxon>Archelosauria</taxon>
        <taxon>Archosauria</taxon>
        <taxon>Crocodylia</taxon>
        <taxon>Alligatoridae</taxon>
        <taxon>Alligatorinae</taxon>
        <taxon>Alligator</taxon>
    </lineage>
</organism>
<keyword evidence="6 10" id="KW-0472">Membrane</keyword>
<dbReference type="RefSeq" id="XP_025050142.1">
    <property type="nucleotide sequence ID" value="XM_025194357.1"/>
</dbReference>
<comment type="subcellular location">
    <subcellularLocation>
        <location evidence="1">Cell membrane</location>
        <topology evidence="1">Multi-pass membrane protein</topology>
    </subcellularLocation>
</comment>
<keyword evidence="8 9" id="KW-0807">Transducer</keyword>
<dbReference type="InterPro" id="IPR017452">
    <property type="entry name" value="GPCR_Rhodpsn_7TM"/>
</dbReference>
<dbReference type="InterPro" id="IPR050119">
    <property type="entry name" value="CCR1-9-like"/>
</dbReference>
<dbReference type="SUPFAM" id="SSF81321">
    <property type="entry name" value="Family A G protein-coupled receptor-like"/>
    <property type="match status" value="1"/>
</dbReference>
<dbReference type="InParanoid" id="A0A3Q0FS78"/>
<dbReference type="GO" id="GO:0006955">
    <property type="term" value="P:immune response"/>
    <property type="evidence" value="ECO:0007669"/>
    <property type="project" value="TreeGrafter"/>
</dbReference>
<dbReference type="STRING" id="38654.A0A3Q0FS78"/>
<dbReference type="PANTHER" id="PTHR10489">
    <property type="entry name" value="CELL ADHESION MOLECULE"/>
    <property type="match status" value="1"/>
</dbReference>
<keyword evidence="5 9" id="KW-0297">G-protein coupled receptor</keyword>
<dbReference type="Proteomes" id="UP000189705">
    <property type="component" value="Unplaced"/>
</dbReference>
<evidence type="ECO:0000256" key="7">
    <source>
        <dbReference type="ARBA" id="ARBA00023170"/>
    </source>
</evidence>
<dbReference type="Pfam" id="PF00001">
    <property type="entry name" value="7tm_1"/>
    <property type="match status" value="1"/>
</dbReference>
<evidence type="ECO:0000313" key="12">
    <source>
        <dbReference type="Proteomes" id="UP000189705"/>
    </source>
</evidence>
<feature type="transmembrane region" description="Helical" evidence="10">
    <location>
        <begin position="150"/>
        <end position="170"/>
    </location>
</feature>
<keyword evidence="7 9" id="KW-0675">Receptor</keyword>
<keyword evidence="12" id="KW-1185">Reference proteome</keyword>
<evidence type="ECO:0000313" key="13">
    <source>
        <dbReference type="RefSeq" id="XP_025050142.1"/>
    </source>
</evidence>
<evidence type="ECO:0000256" key="5">
    <source>
        <dbReference type="ARBA" id="ARBA00023040"/>
    </source>
</evidence>
<name>A0A3Q0FS78_ALLSI</name>
<dbReference type="GO" id="GO:0007204">
    <property type="term" value="P:positive regulation of cytosolic calcium ion concentration"/>
    <property type="evidence" value="ECO:0007669"/>
    <property type="project" value="TreeGrafter"/>
</dbReference>
<evidence type="ECO:0000256" key="1">
    <source>
        <dbReference type="ARBA" id="ARBA00004651"/>
    </source>
</evidence>
<protein>
    <submittedName>
        <fullName evidence="13">LOW QUALITY PROTEIN: C-C chemokine receptor type 8</fullName>
    </submittedName>
</protein>
<dbReference type="KEGG" id="asn:102380471"/>
<keyword evidence="2" id="KW-1003">Cell membrane</keyword>
<dbReference type="Gene3D" id="1.20.1070.10">
    <property type="entry name" value="Rhodopsin 7-helix transmembrane proteins"/>
    <property type="match status" value="1"/>
</dbReference>
<evidence type="ECO:0000256" key="6">
    <source>
        <dbReference type="ARBA" id="ARBA00023136"/>
    </source>
</evidence>